<evidence type="ECO:0000259" key="1">
    <source>
        <dbReference type="Pfam" id="PF13946"/>
    </source>
</evidence>
<gene>
    <name evidence="2" type="ORF">DEM27_12440</name>
</gene>
<evidence type="ECO:0000313" key="2">
    <source>
        <dbReference type="EMBL" id="PWE56228.1"/>
    </source>
</evidence>
<dbReference type="InterPro" id="IPR025282">
    <property type="entry name" value="DUF4214"/>
</dbReference>
<keyword evidence="3" id="KW-1185">Reference proteome</keyword>
<comment type="caution">
    <text evidence="2">The sequence shown here is derived from an EMBL/GenBank/DDBJ whole genome shotgun (WGS) entry which is preliminary data.</text>
</comment>
<reference evidence="2 3" key="1">
    <citation type="submission" date="2018-05" db="EMBL/GenBank/DDBJ databases">
        <title>The draft genome of strain NS-104.</title>
        <authorList>
            <person name="Hang P."/>
            <person name="Jiang J."/>
        </authorList>
    </citation>
    <scope>NUCLEOTIDE SEQUENCE [LARGE SCALE GENOMIC DNA]</scope>
    <source>
        <strain evidence="2 3">NS-104</strain>
    </source>
</reference>
<dbReference type="Pfam" id="PF13946">
    <property type="entry name" value="DUF4214"/>
    <property type="match status" value="1"/>
</dbReference>
<evidence type="ECO:0000313" key="3">
    <source>
        <dbReference type="Proteomes" id="UP000245252"/>
    </source>
</evidence>
<dbReference type="OrthoDB" id="7223691at2"/>
<dbReference type="Proteomes" id="UP000245252">
    <property type="component" value="Unassembled WGS sequence"/>
</dbReference>
<feature type="domain" description="DUF4214" evidence="1">
    <location>
        <begin position="45"/>
        <end position="102"/>
    </location>
</feature>
<protein>
    <recommendedName>
        <fullName evidence="1">DUF4214 domain-containing protein</fullName>
    </recommendedName>
</protein>
<proteinExistence type="predicted"/>
<sequence length="187" mass="20351">MQENNTMAVYIAVFGRPADPEGFLWFSNETKGGTDFSTLGDITGTPEYLSRFASSEPADVIASLYQDLFNRVPENGGMAYWTEQLTSGALTIENIAINIALAAQGADRDTFANKTMAAHMFMSELDTSTEKAAYAGEWAEAFGRDFLEPVGTSYMPTDLEVQTAVDKLVSSDVSVVGTDQIFHRPFG</sequence>
<dbReference type="AlphaFoldDB" id="A0A2U2DSF4"/>
<dbReference type="EMBL" id="QFBC01000004">
    <property type="protein sequence ID" value="PWE56228.1"/>
    <property type="molecule type" value="Genomic_DNA"/>
</dbReference>
<dbReference type="RefSeq" id="WP_109458548.1">
    <property type="nucleotide sequence ID" value="NZ_QFBC01000004.1"/>
</dbReference>
<name>A0A2U2DSF4_9HYPH</name>
<accession>A0A2U2DSF4</accession>
<organism evidence="2 3">
    <name type="scientific">Metarhizobium album</name>
    <dbReference type="NCBI Taxonomy" id="2182425"/>
    <lineage>
        <taxon>Bacteria</taxon>
        <taxon>Pseudomonadati</taxon>
        <taxon>Pseudomonadota</taxon>
        <taxon>Alphaproteobacteria</taxon>
        <taxon>Hyphomicrobiales</taxon>
        <taxon>Rhizobiaceae</taxon>
        <taxon>Metarhizobium</taxon>
    </lineage>
</organism>